<dbReference type="SUPFAM" id="SSF53649">
    <property type="entry name" value="Alkaline phosphatase-like"/>
    <property type="match status" value="1"/>
</dbReference>
<dbReference type="Proteomes" id="UP000199161">
    <property type="component" value="Unassembled WGS sequence"/>
</dbReference>
<dbReference type="AlphaFoldDB" id="A0A1I1KN21"/>
<proteinExistence type="predicted"/>
<reference evidence="2" key="1">
    <citation type="submission" date="2016-10" db="EMBL/GenBank/DDBJ databases">
        <authorList>
            <person name="Varghese N."/>
            <person name="Submissions S."/>
        </authorList>
    </citation>
    <scope>NUCLEOTIDE SEQUENCE [LARGE SCALE GENOMIC DNA]</scope>
    <source>
        <strain evidence="2">DSM 13078</strain>
    </source>
</reference>
<protein>
    <recommendedName>
        <fullName evidence="3">Sulfatase</fullName>
    </recommendedName>
</protein>
<gene>
    <name evidence="1" type="ORF">SAMN05444422_111129</name>
</gene>
<accession>A0A1I1KN21</accession>
<organism evidence="1 2">
    <name type="scientific">Natronobacterium haloterrestre</name>
    <name type="common">Halobiforma haloterrestris</name>
    <dbReference type="NCBI Taxonomy" id="148448"/>
    <lineage>
        <taxon>Archaea</taxon>
        <taxon>Methanobacteriati</taxon>
        <taxon>Methanobacteriota</taxon>
        <taxon>Stenosarchaea group</taxon>
        <taxon>Halobacteria</taxon>
        <taxon>Halobacteriales</taxon>
        <taxon>Natrialbaceae</taxon>
        <taxon>Natronobacterium</taxon>
    </lineage>
</organism>
<dbReference type="EMBL" id="FOKW01000011">
    <property type="protein sequence ID" value="SFC60068.1"/>
    <property type="molecule type" value="Genomic_DNA"/>
</dbReference>
<dbReference type="InterPro" id="IPR017850">
    <property type="entry name" value="Alkaline_phosphatase_core_sf"/>
</dbReference>
<dbReference type="Gene3D" id="3.40.720.10">
    <property type="entry name" value="Alkaline Phosphatase, subunit A"/>
    <property type="match status" value="1"/>
</dbReference>
<keyword evidence="2" id="KW-1185">Reference proteome</keyword>
<name>A0A1I1KN21_NATHA</name>
<sequence>MFAEQSSLSGKLSKRTSKASNTPEFLQYNFKDQDFSDTVYVTANPQVNVHLENEFFEVINVWEDHWDDELHTVMPEIMAEETIKAYESYPNKRLISHFIQPHYPFIGEVGQQKLNTHSGMELSKRLATGDEAHRDQLSIWEQLYEGSVSVDFVWEAYRENLEITLPYVERLIETFEEYTVVTSDHGNALGERAWPVPVKIYGHPPQIRIAALTDIPWLVTNTEQRKDIVAEESSSSNVGVQDNVSQRLKDLGYK</sequence>
<evidence type="ECO:0008006" key="3">
    <source>
        <dbReference type="Google" id="ProtNLM"/>
    </source>
</evidence>
<evidence type="ECO:0000313" key="1">
    <source>
        <dbReference type="EMBL" id="SFC60068.1"/>
    </source>
</evidence>
<evidence type="ECO:0000313" key="2">
    <source>
        <dbReference type="Proteomes" id="UP000199161"/>
    </source>
</evidence>